<organism evidence="1 2">
    <name type="scientific">Collinsella aerofaciens</name>
    <dbReference type="NCBI Taxonomy" id="74426"/>
    <lineage>
        <taxon>Bacteria</taxon>
        <taxon>Bacillati</taxon>
        <taxon>Actinomycetota</taxon>
        <taxon>Coriobacteriia</taxon>
        <taxon>Coriobacteriales</taxon>
        <taxon>Coriobacteriaceae</taxon>
        <taxon>Collinsella</taxon>
    </lineage>
</organism>
<comment type="caution">
    <text evidence="1">The sequence shown here is derived from an EMBL/GenBank/DDBJ whole genome shotgun (WGS) entry which is preliminary data.</text>
</comment>
<name>A0A6N9JKZ5_9ACTN</name>
<gene>
    <name evidence="1" type="ORF">GT464_08495</name>
</gene>
<accession>A0A6N9JKZ5</accession>
<dbReference type="AlphaFoldDB" id="A0A6N9JKZ5"/>
<reference evidence="1 2" key="1">
    <citation type="journal article" date="2019" name="Nat. Med.">
        <title>A library of human gut bacterial isolates paired with longitudinal multiomics data enables mechanistic microbiome research.</title>
        <authorList>
            <person name="Poyet M."/>
            <person name="Groussin M."/>
            <person name="Gibbons S.M."/>
            <person name="Avila-Pacheco J."/>
            <person name="Jiang X."/>
            <person name="Kearney S.M."/>
            <person name="Perrotta A.R."/>
            <person name="Berdy B."/>
            <person name="Zhao S."/>
            <person name="Lieberman T.D."/>
            <person name="Swanson P.K."/>
            <person name="Smith M."/>
            <person name="Roesemann S."/>
            <person name="Alexander J.E."/>
            <person name="Rich S.A."/>
            <person name="Livny J."/>
            <person name="Vlamakis H."/>
            <person name="Clish C."/>
            <person name="Bullock K."/>
            <person name="Deik A."/>
            <person name="Scott J."/>
            <person name="Pierce K.A."/>
            <person name="Xavier R.J."/>
            <person name="Alm E.J."/>
        </authorList>
    </citation>
    <scope>NUCLEOTIDE SEQUENCE [LARGE SCALE GENOMIC DNA]</scope>
    <source>
        <strain evidence="1 2">BIOML-A20</strain>
    </source>
</reference>
<dbReference type="Proteomes" id="UP000469380">
    <property type="component" value="Unassembled WGS sequence"/>
</dbReference>
<dbReference type="EMBL" id="WWSR01000015">
    <property type="protein sequence ID" value="MZJ39976.1"/>
    <property type="molecule type" value="Genomic_DNA"/>
</dbReference>
<evidence type="ECO:0000313" key="1">
    <source>
        <dbReference type="EMBL" id="MZJ39976.1"/>
    </source>
</evidence>
<sequence length="62" mass="7358">MRFEIIERHIIDVPDSELTDGERPLGKMALVEVLDVIAENPRRFIERYEMYREEVIRLGGKL</sequence>
<evidence type="ECO:0000313" key="2">
    <source>
        <dbReference type="Proteomes" id="UP000469380"/>
    </source>
</evidence>
<dbReference type="RefSeq" id="WP_161160824.1">
    <property type="nucleotide sequence ID" value="NZ_JADMWW010000013.1"/>
</dbReference>
<proteinExistence type="predicted"/>
<protein>
    <submittedName>
        <fullName evidence="1">Uncharacterized protein</fullName>
    </submittedName>
</protein>